<dbReference type="SMART" id="SM00868">
    <property type="entry name" value="zf-AD"/>
    <property type="match status" value="2"/>
</dbReference>
<comment type="caution">
    <text evidence="7">The sequence shown here is derived from an EMBL/GenBank/DDBJ whole genome shotgun (WGS) entry which is preliminary data.</text>
</comment>
<dbReference type="Pfam" id="PF00096">
    <property type="entry name" value="zf-C2H2"/>
    <property type="match status" value="2"/>
</dbReference>
<dbReference type="InterPro" id="IPR013087">
    <property type="entry name" value="Znf_C2H2_type"/>
</dbReference>
<evidence type="ECO:0000259" key="6">
    <source>
        <dbReference type="PROSITE" id="PS50157"/>
    </source>
</evidence>
<feature type="domain" description="C2H2-type" evidence="6">
    <location>
        <begin position="409"/>
        <end position="436"/>
    </location>
</feature>
<dbReference type="GO" id="GO:0045944">
    <property type="term" value="P:positive regulation of transcription by RNA polymerase II"/>
    <property type="evidence" value="ECO:0007669"/>
    <property type="project" value="TreeGrafter"/>
</dbReference>
<dbReference type="SMART" id="SM00355">
    <property type="entry name" value="ZnF_C2H2"/>
    <property type="match status" value="7"/>
</dbReference>
<keyword evidence="8" id="KW-1185">Reference proteome</keyword>
<dbReference type="SUPFAM" id="SSF57667">
    <property type="entry name" value="beta-beta-alpha zinc fingers"/>
    <property type="match status" value="3"/>
</dbReference>
<dbReference type="Gene3D" id="3.30.160.60">
    <property type="entry name" value="Classic Zinc Finger"/>
    <property type="match status" value="4"/>
</dbReference>
<keyword evidence="1" id="KW-0479">Metal-binding</keyword>
<feature type="domain" description="C2H2-type" evidence="6">
    <location>
        <begin position="255"/>
        <end position="283"/>
    </location>
</feature>
<evidence type="ECO:0000256" key="5">
    <source>
        <dbReference type="PROSITE-ProRule" id="PRU00042"/>
    </source>
</evidence>
<dbReference type="GO" id="GO:0008270">
    <property type="term" value="F:zinc ion binding"/>
    <property type="evidence" value="ECO:0007669"/>
    <property type="project" value="UniProtKB-KW"/>
</dbReference>
<dbReference type="InterPro" id="IPR036236">
    <property type="entry name" value="Znf_C2H2_sf"/>
</dbReference>
<keyword evidence="2" id="KW-0677">Repeat</keyword>
<dbReference type="Proteomes" id="UP001159042">
    <property type="component" value="Unassembled WGS sequence"/>
</dbReference>
<name>A0AAV8VBF8_9CUCU</name>
<dbReference type="InterPro" id="IPR050688">
    <property type="entry name" value="Zinc_finger/UBP_domain"/>
</dbReference>
<protein>
    <recommendedName>
        <fullName evidence="6">C2H2-type domain-containing protein</fullName>
    </recommendedName>
</protein>
<dbReference type="EMBL" id="JANEYG010000203">
    <property type="protein sequence ID" value="KAJ8911261.1"/>
    <property type="molecule type" value="Genomic_DNA"/>
</dbReference>
<evidence type="ECO:0000256" key="4">
    <source>
        <dbReference type="ARBA" id="ARBA00022833"/>
    </source>
</evidence>
<accession>A0AAV8VBF8</accession>
<evidence type="ECO:0000313" key="8">
    <source>
        <dbReference type="Proteomes" id="UP001159042"/>
    </source>
</evidence>
<dbReference type="InterPro" id="IPR012934">
    <property type="entry name" value="Znf_AD"/>
</dbReference>
<feature type="domain" description="C2H2-type" evidence="6">
    <location>
        <begin position="318"/>
        <end position="345"/>
    </location>
</feature>
<evidence type="ECO:0000256" key="1">
    <source>
        <dbReference type="ARBA" id="ARBA00022723"/>
    </source>
</evidence>
<dbReference type="FunFam" id="3.30.160.60:FF:002203">
    <property type="entry name" value="Zinc finger protein 142-like Protein"/>
    <property type="match status" value="1"/>
</dbReference>
<dbReference type="PANTHER" id="PTHR24403:SF67">
    <property type="entry name" value="FI01116P-RELATED"/>
    <property type="match status" value="1"/>
</dbReference>
<sequence length="440" mass="51670">MIIKPVVIVTTAMDTTCRVCRICYKRIRRGHLEEINESTRDVLGVLLINLNMDISKKPMMCSNCSNQISVLFKFKAACLYTEDFITPFVGPLKPNRTSLKEIYIKERDLKEIVDILRDKNLCRLCMEAVDAKCLCLDTTDSRVNLVKDMIDRCIPEVNLMTTKHEVVCDSCINSLKDYCNFMDACLEAEKKIEEYLRVNQTCRNTKINLSAVLECNGGSGLRRYTCKFCDYQPKWKSALKIHMLKHQNPSEIKWYKCDLCNCRCKHKGNLKRHFMLKHTDPSERVWHNCDSCDYRSLREDSLNTHLLNHINPLVVEWYKCGSCDYQSPNKHYLKNHMLVHKNASEITWYKCDSCHLQFKRKGTLKTHMLQHKNPSTWFKCDLCNYESKDSVGLDRHMVRHKKPSEIIWYKCELCDHQSKRKGDLKKHMLKHKNLPERGIV</sequence>
<gene>
    <name evidence="7" type="ORF">NQ315_015263</name>
</gene>
<evidence type="ECO:0000256" key="2">
    <source>
        <dbReference type="ARBA" id="ARBA00022737"/>
    </source>
</evidence>
<keyword evidence="3 5" id="KW-0863">Zinc-finger</keyword>
<reference evidence="7 8" key="1">
    <citation type="journal article" date="2023" name="Insect Mol. Biol.">
        <title>Genome sequencing provides insights into the evolution of gene families encoding plant cell wall-degrading enzymes in longhorned beetles.</title>
        <authorList>
            <person name="Shin N.R."/>
            <person name="Okamura Y."/>
            <person name="Kirsch R."/>
            <person name="Pauchet Y."/>
        </authorList>
    </citation>
    <scope>NUCLEOTIDE SEQUENCE [LARGE SCALE GENOMIC DNA]</scope>
    <source>
        <strain evidence="7">EAD_L_NR</strain>
    </source>
</reference>
<dbReference type="PANTHER" id="PTHR24403">
    <property type="entry name" value="ZINC FINGER PROTEIN"/>
    <property type="match status" value="1"/>
</dbReference>
<dbReference type="PROSITE" id="PS50157">
    <property type="entry name" value="ZINC_FINGER_C2H2_2"/>
    <property type="match status" value="4"/>
</dbReference>
<proteinExistence type="predicted"/>
<evidence type="ECO:0000256" key="3">
    <source>
        <dbReference type="ARBA" id="ARBA00022771"/>
    </source>
</evidence>
<dbReference type="PROSITE" id="PS00028">
    <property type="entry name" value="ZINC_FINGER_C2H2_1"/>
    <property type="match status" value="2"/>
</dbReference>
<dbReference type="AlphaFoldDB" id="A0AAV8VBF8"/>
<evidence type="ECO:0000313" key="7">
    <source>
        <dbReference type="EMBL" id="KAJ8911261.1"/>
    </source>
</evidence>
<dbReference type="GO" id="GO:0005634">
    <property type="term" value="C:nucleus"/>
    <property type="evidence" value="ECO:0007669"/>
    <property type="project" value="InterPro"/>
</dbReference>
<keyword evidence="4" id="KW-0862">Zinc</keyword>
<feature type="domain" description="C2H2-type" evidence="6">
    <location>
        <begin position="349"/>
        <end position="376"/>
    </location>
</feature>
<organism evidence="7 8">
    <name type="scientific">Exocentrus adspersus</name>
    <dbReference type="NCBI Taxonomy" id="1586481"/>
    <lineage>
        <taxon>Eukaryota</taxon>
        <taxon>Metazoa</taxon>
        <taxon>Ecdysozoa</taxon>
        <taxon>Arthropoda</taxon>
        <taxon>Hexapoda</taxon>
        <taxon>Insecta</taxon>
        <taxon>Pterygota</taxon>
        <taxon>Neoptera</taxon>
        <taxon>Endopterygota</taxon>
        <taxon>Coleoptera</taxon>
        <taxon>Polyphaga</taxon>
        <taxon>Cucujiformia</taxon>
        <taxon>Chrysomeloidea</taxon>
        <taxon>Cerambycidae</taxon>
        <taxon>Lamiinae</taxon>
        <taxon>Acanthocinini</taxon>
        <taxon>Exocentrus</taxon>
    </lineage>
</organism>